<evidence type="ECO:0000256" key="1">
    <source>
        <dbReference type="SAM" id="MobiDB-lite"/>
    </source>
</evidence>
<dbReference type="EMBL" id="LHPG02000001">
    <property type="protein sequence ID" value="PRW61463.1"/>
    <property type="molecule type" value="Genomic_DNA"/>
</dbReference>
<feature type="compositionally biased region" description="Pro residues" evidence="1">
    <location>
        <begin position="1"/>
        <end position="10"/>
    </location>
</feature>
<organism evidence="2 3">
    <name type="scientific">Chlorella sorokiniana</name>
    <name type="common">Freshwater green alga</name>
    <dbReference type="NCBI Taxonomy" id="3076"/>
    <lineage>
        <taxon>Eukaryota</taxon>
        <taxon>Viridiplantae</taxon>
        <taxon>Chlorophyta</taxon>
        <taxon>core chlorophytes</taxon>
        <taxon>Trebouxiophyceae</taxon>
        <taxon>Chlorellales</taxon>
        <taxon>Chlorellaceae</taxon>
        <taxon>Chlorella clade</taxon>
        <taxon>Chlorella</taxon>
    </lineage>
</organism>
<comment type="caution">
    <text evidence="2">The sequence shown here is derived from an EMBL/GenBank/DDBJ whole genome shotgun (WGS) entry which is preliminary data.</text>
</comment>
<dbReference type="OrthoDB" id="10468120at2759"/>
<sequence>MPPPATPPRQPAAALAAGQPTAPTPLQPNCWDACKPPPAVSAEVMDVLKLWRNICLIASAVTCGEAPGVQPPSG</sequence>
<evidence type="ECO:0000313" key="2">
    <source>
        <dbReference type="EMBL" id="PRW61463.1"/>
    </source>
</evidence>
<feature type="compositionally biased region" description="Low complexity" evidence="1">
    <location>
        <begin position="11"/>
        <end position="21"/>
    </location>
</feature>
<dbReference type="Proteomes" id="UP000239899">
    <property type="component" value="Unassembled WGS sequence"/>
</dbReference>
<evidence type="ECO:0000313" key="3">
    <source>
        <dbReference type="Proteomes" id="UP000239899"/>
    </source>
</evidence>
<name>A0A2P6U565_CHLSO</name>
<gene>
    <name evidence="2" type="ORF">C2E21_0333</name>
</gene>
<protein>
    <submittedName>
        <fullName evidence="2">Pre-mRNA-splicing factor 38B</fullName>
    </submittedName>
</protein>
<keyword evidence="3" id="KW-1185">Reference proteome</keyword>
<dbReference type="AlphaFoldDB" id="A0A2P6U565"/>
<proteinExistence type="predicted"/>
<reference evidence="2 3" key="1">
    <citation type="journal article" date="2018" name="Plant J.">
        <title>Genome sequences of Chlorella sorokiniana UTEX 1602 and Micractinium conductrix SAG 241.80: implications to maltose excretion by a green alga.</title>
        <authorList>
            <person name="Arriola M.B."/>
            <person name="Velmurugan N."/>
            <person name="Zhang Y."/>
            <person name="Plunkett M.H."/>
            <person name="Hondzo H."/>
            <person name="Barney B.M."/>
        </authorList>
    </citation>
    <scope>NUCLEOTIDE SEQUENCE [LARGE SCALE GENOMIC DNA]</scope>
    <source>
        <strain evidence="3">UTEX 1602</strain>
    </source>
</reference>
<feature type="region of interest" description="Disordered" evidence="1">
    <location>
        <begin position="1"/>
        <end position="26"/>
    </location>
</feature>
<accession>A0A2P6U565</accession>